<name>A0A3N5AZY4_9BACI</name>
<dbReference type="GO" id="GO:0043916">
    <property type="term" value="F:DNA-7-methylguanine glycosylase activity"/>
    <property type="evidence" value="ECO:0007669"/>
    <property type="project" value="TreeGrafter"/>
</dbReference>
<dbReference type="GO" id="GO:0032131">
    <property type="term" value="F:alkylated DNA binding"/>
    <property type="evidence" value="ECO:0007669"/>
    <property type="project" value="TreeGrafter"/>
</dbReference>
<dbReference type="Gene3D" id="1.10.340.30">
    <property type="entry name" value="Hypothetical protein, domain 2"/>
    <property type="match status" value="1"/>
</dbReference>
<dbReference type="GO" id="GO:0006285">
    <property type="term" value="P:base-excision repair, AP site formation"/>
    <property type="evidence" value="ECO:0007669"/>
    <property type="project" value="TreeGrafter"/>
</dbReference>
<dbReference type="Gene3D" id="1.10.1670.40">
    <property type="match status" value="1"/>
</dbReference>
<dbReference type="SMART" id="SM00478">
    <property type="entry name" value="ENDO3c"/>
    <property type="match status" value="1"/>
</dbReference>
<dbReference type="PANTHER" id="PTHR43003:SF5">
    <property type="entry name" value="DNA-3-METHYLADENINE GLYCOSYLASE"/>
    <property type="match status" value="1"/>
</dbReference>
<dbReference type="OrthoDB" id="9785929at2"/>
<keyword evidence="4" id="KW-0227">DNA damage</keyword>
<proteinExistence type="inferred from homology"/>
<evidence type="ECO:0000256" key="3">
    <source>
        <dbReference type="ARBA" id="ARBA00012000"/>
    </source>
</evidence>
<keyword evidence="5" id="KW-0234">DNA repair</keyword>
<evidence type="ECO:0000256" key="1">
    <source>
        <dbReference type="ARBA" id="ARBA00000086"/>
    </source>
</evidence>
<evidence type="ECO:0000256" key="4">
    <source>
        <dbReference type="ARBA" id="ARBA00022763"/>
    </source>
</evidence>
<dbReference type="EMBL" id="RKRF01000012">
    <property type="protein sequence ID" value="RPF50567.1"/>
    <property type="molecule type" value="Genomic_DNA"/>
</dbReference>
<dbReference type="GO" id="GO:0006307">
    <property type="term" value="P:DNA alkylation repair"/>
    <property type="evidence" value="ECO:0007669"/>
    <property type="project" value="TreeGrafter"/>
</dbReference>
<dbReference type="GO" id="GO:0008725">
    <property type="term" value="F:DNA-3-methyladenine glycosylase activity"/>
    <property type="evidence" value="ECO:0007669"/>
    <property type="project" value="TreeGrafter"/>
</dbReference>
<dbReference type="Pfam" id="PF00730">
    <property type="entry name" value="HhH-GPD"/>
    <property type="match status" value="1"/>
</dbReference>
<keyword evidence="8" id="KW-1185">Reference proteome</keyword>
<dbReference type="FunFam" id="1.10.340.30:FF:000004">
    <property type="entry name" value="DNA-3-methyladenine glycosylase II"/>
    <property type="match status" value="1"/>
</dbReference>
<protein>
    <recommendedName>
        <fullName evidence="3">DNA-3-methyladenine glycosylase II</fullName>
        <ecNumber evidence="3">3.2.2.21</ecNumber>
    </recommendedName>
</protein>
<dbReference type="InterPro" id="IPR051912">
    <property type="entry name" value="Alkylbase_DNA_Glycosylase/TA"/>
</dbReference>
<organism evidence="7 8">
    <name type="scientific">Aquisalibacillus elongatus</name>
    <dbReference type="NCBI Taxonomy" id="485577"/>
    <lineage>
        <taxon>Bacteria</taxon>
        <taxon>Bacillati</taxon>
        <taxon>Bacillota</taxon>
        <taxon>Bacilli</taxon>
        <taxon>Bacillales</taxon>
        <taxon>Bacillaceae</taxon>
        <taxon>Aquisalibacillus</taxon>
    </lineage>
</organism>
<dbReference type="InterPro" id="IPR003265">
    <property type="entry name" value="HhH-GPD_domain"/>
</dbReference>
<dbReference type="PANTHER" id="PTHR43003">
    <property type="entry name" value="DNA-3-METHYLADENINE GLYCOSYLASE"/>
    <property type="match status" value="1"/>
</dbReference>
<dbReference type="RefSeq" id="WP_124223084.1">
    <property type="nucleotide sequence ID" value="NZ_RKRF01000012.1"/>
</dbReference>
<dbReference type="SUPFAM" id="SSF48150">
    <property type="entry name" value="DNA-glycosylase"/>
    <property type="match status" value="1"/>
</dbReference>
<dbReference type="CDD" id="cd00056">
    <property type="entry name" value="ENDO3c"/>
    <property type="match status" value="1"/>
</dbReference>
<gene>
    <name evidence="7" type="ORF">EDC24_2534</name>
</gene>
<comment type="catalytic activity">
    <reaction evidence="1">
        <text>Hydrolysis of alkylated DNA, releasing 3-methyladenine, 3-methylguanine, 7-methylguanine and 7-methyladenine.</text>
        <dbReference type="EC" id="3.2.2.21"/>
    </reaction>
</comment>
<comment type="similarity">
    <text evidence="2">Belongs to the alkylbase DNA glycosidase AlkA family.</text>
</comment>
<feature type="domain" description="HhH-GPD" evidence="6">
    <location>
        <begin position="129"/>
        <end position="289"/>
    </location>
</feature>
<dbReference type="AlphaFoldDB" id="A0A3N5AZY4"/>
<dbReference type="InterPro" id="IPR011257">
    <property type="entry name" value="DNA_glycosylase"/>
</dbReference>
<evidence type="ECO:0000313" key="7">
    <source>
        <dbReference type="EMBL" id="RPF50567.1"/>
    </source>
</evidence>
<evidence type="ECO:0000259" key="6">
    <source>
        <dbReference type="SMART" id="SM00478"/>
    </source>
</evidence>
<dbReference type="EC" id="3.2.2.21" evidence="3"/>
<reference evidence="7 8" key="1">
    <citation type="submission" date="2018-11" db="EMBL/GenBank/DDBJ databases">
        <title>Genomic Encyclopedia of Type Strains, Phase IV (KMG-IV): sequencing the most valuable type-strain genomes for metagenomic binning, comparative biology and taxonomic classification.</title>
        <authorList>
            <person name="Goeker M."/>
        </authorList>
    </citation>
    <scope>NUCLEOTIDE SEQUENCE [LARGE SCALE GENOMIC DNA]</scope>
    <source>
        <strain evidence="7 8">DSM 18090</strain>
    </source>
</reference>
<evidence type="ECO:0000256" key="5">
    <source>
        <dbReference type="ARBA" id="ARBA00023204"/>
    </source>
</evidence>
<comment type="caution">
    <text evidence="7">The sequence shown here is derived from an EMBL/GenBank/DDBJ whole genome shotgun (WGS) entry which is preliminary data.</text>
</comment>
<sequence length="290" mass="34249">MWKEYYHASGMYDFDYSLRRLDMDPLIRTNFKERWVDVPVRLDDNDKVVVRVNSEGTTEKPVFTVMSDHDEDQDIIFENIRNIFQWDKDLNDVHQFFQGTELAMLFHRYQGTPIVRDFDLYGSLMKAIIHQQLNMKFAYTLSTRFVQKYGEEVDGSWFYPTPEKVAELEYDDLREMQFSQRKAEYVIDTSRKIANGELDLKQIAKQPNEEVLKTLGKVRGIGPWTVQNWLLFALGRDDLFPAADIGIQNALKKMWNLDEKPAKKDIEKKAEGWSPYRSYAALTLWRSIED</sequence>
<evidence type="ECO:0000256" key="2">
    <source>
        <dbReference type="ARBA" id="ARBA00010817"/>
    </source>
</evidence>
<dbReference type="GO" id="GO:0005737">
    <property type="term" value="C:cytoplasm"/>
    <property type="evidence" value="ECO:0007669"/>
    <property type="project" value="TreeGrafter"/>
</dbReference>
<dbReference type="Proteomes" id="UP000276443">
    <property type="component" value="Unassembled WGS sequence"/>
</dbReference>
<dbReference type="GO" id="GO:0032993">
    <property type="term" value="C:protein-DNA complex"/>
    <property type="evidence" value="ECO:0007669"/>
    <property type="project" value="TreeGrafter"/>
</dbReference>
<evidence type="ECO:0000313" key="8">
    <source>
        <dbReference type="Proteomes" id="UP000276443"/>
    </source>
</evidence>
<accession>A0A3N5AZY4</accession>